<dbReference type="Proteomes" id="UP000014672">
    <property type="component" value="Chromosome"/>
</dbReference>
<dbReference type="GO" id="GO:0016887">
    <property type="term" value="F:ATP hydrolysis activity"/>
    <property type="evidence" value="ECO:0007669"/>
    <property type="project" value="InterPro"/>
</dbReference>
<name>A0A806JEH9_GLAPU</name>
<dbReference type="GO" id="GO:0006302">
    <property type="term" value="P:double-strand break repair"/>
    <property type="evidence" value="ECO:0007669"/>
    <property type="project" value="InterPro"/>
</dbReference>
<dbReference type="KEGG" id="hpaz:K756_10230"/>
<feature type="domain" description="Endonuclease GajA/Old nuclease/RecF-like AAA" evidence="1">
    <location>
        <begin position="1"/>
        <end position="126"/>
    </location>
</feature>
<reference evidence="3 4" key="1">
    <citation type="journal article" date="2013" name="PLoS ONE">
        <title>Complete Genome Analysis of a Haemophilus parasuis Serovar 12 Strain from China.</title>
        <authorList>
            <person name="Li Y."/>
            <person name="Kwok A.H."/>
            <person name="Jiang J."/>
            <person name="Zou Y."/>
            <person name="Zheng F."/>
            <person name="Chen P."/>
            <person name="Hou C."/>
            <person name="Leung F.C."/>
            <person name="Jiang P."/>
        </authorList>
    </citation>
    <scope>NUCLEOTIDE SEQUENCE [LARGE SCALE GENOMIC DNA]</scope>
    <source>
        <strain evidence="3 4">ZJ0906</strain>
    </source>
</reference>
<dbReference type="Gene3D" id="3.40.50.300">
    <property type="entry name" value="P-loop containing nucleotide triphosphate hydrolases"/>
    <property type="match status" value="1"/>
</dbReference>
<keyword evidence="3" id="KW-0067">ATP-binding</keyword>
<sequence>MLKKLVLKNFTVFNEVDLNFSPHLNVIIGENGMGKSHILKLAYSLIACNASAFSVSKTQMQKNYADKLINVFRPESLGRLVRRKQGRERCEISAKFENDFYNCQFSFATSSKSEVQIDILPKSKIENNPVFLPTRELLTIYPNFVHTYNNHYLEYEETYYDTCLLLGNYLAKGPREERAKELLKPLEEAMGGKTVLDNGRFYLSIQGQGTMEIPLVAEGLRKLAMIARLIATGSLLGKGALFWDEPEANLNPKLIKTVAKVILQLCNNGIQIFIATHSLFLLRELEILSKRQEFAHLKQFYFGLKTIDNGIAVDQGDSINQLEVLTLLDEELEQSDRFLALVE</sequence>
<proteinExistence type="predicted"/>
<dbReference type="InterPro" id="IPR051396">
    <property type="entry name" value="Bact_Antivir_Def_Nuclease"/>
</dbReference>
<evidence type="ECO:0000313" key="4">
    <source>
        <dbReference type="Proteomes" id="UP000014672"/>
    </source>
</evidence>
<accession>A0A806JEH9</accession>
<dbReference type="PANTHER" id="PTHR43581:SF2">
    <property type="entry name" value="EXCINUCLEASE ATPASE SUBUNIT"/>
    <property type="match status" value="1"/>
</dbReference>
<evidence type="ECO:0000259" key="2">
    <source>
        <dbReference type="Pfam" id="PF13304"/>
    </source>
</evidence>
<dbReference type="InterPro" id="IPR003959">
    <property type="entry name" value="ATPase_AAA_core"/>
</dbReference>
<gene>
    <name evidence="3" type="ORF">K756_10230</name>
</gene>
<dbReference type="Pfam" id="PF13175">
    <property type="entry name" value="AAA_15"/>
    <property type="match status" value="1"/>
</dbReference>
<dbReference type="SUPFAM" id="SSF52540">
    <property type="entry name" value="P-loop containing nucleoside triphosphate hydrolases"/>
    <property type="match status" value="1"/>
</dbReference>
<keyword evidence="3" id="KW-0547">Nucleotide-binding</keyword>
<feature type="domain" description="ATPase AAA-type core" evidence="2">
    <location>
        <begin position="180"/>
        <end position="282"/>
    </location>
</feature>
<dbReference type="GO" id="GO:0005524">
    <property type="term" value="F:ATP binding"/>
    <property type="evidence" value="ECO:0007669"/>
    <property type="project" value="UniProtKB-KW"/>
</dbReference>
<dbReference type="InterPro" id="IPR041685">
    <property type="entry name" value="AAA_GajA/Old/RecF-like"/>
</dbReference>
<protein>
    <submittedName>
        <fullName evidence="3">Putative amino-acid ABC transporter ATP-binding protein</fullName>
    </submittedName>
</protein>
<dbReference type="EMBL" id="CP005384">
    <property type="protein sequence ID" value="AGO17151.1"/>
    <property type="molecule type" value="Genomic_DNA"/>
</dbReference>
<organism evidence="3 4">
    <name type="scientific">Glaesserella parasuis ZJ0906</name>
    <dbReference type="NCBI Taxonomy" id="1322346"/>
    <lineage>
        <taxon>Bacteria</taxon>
        <taxon>Pseudomonadati</taxon>
        <taxon>Pseudomonadota</taxon>
        <taxon>Gammaproteobacteria</taxon>
        <taxon>Pasteurellales</taxon>
        <taxon>Pasteurellaceae</taxon>
        <taxon>Glaesserella</taxon>
    </lineage>
</organism>
<dbReference type="Pfam" id="PF13304">
    <property type="entry name" value="AAA_21"/>
    <property type="match status" value="1"/>
</dbReference>
<dbReference type="AlphaFoldDB" id="A0A806JEH9"/>
<dbReference type="InterPro" id="IPR027417">
    <property type="entry name" value="P-loop_NTPase"/>
</dbReference>
<dbReference type="CDD" id="cd00267">
    <property type="entry name" value="ABC_ATPase"/>
    <property type="match status" value="1"/>
</dbReference>
<dbReference type="PANTHER" id="PTHR43581">
    <property type="entry name" value="ATP/GTP PHOSPHATASE"/>
    <property type="match status" value="1"/>
</dbReference>
<evidence type="ECO:0000313" key="3">
    <source>
        <dbReference type="EMBL" id="AGO17151.1"/>
    </source>
</evidence>
<evidence type="ECO:0000259" key="1">
    <source>
        <dbReference type="Pfam" id="PF13175"/>
    </source>
</evidence>